<proteinExistence type="predicted"/>
<protein>
    <submittedName>
        <fullName evidence="1">Uncharacterized protein</fullName>
    </submittedName>
</protein>
<keyword evidence="2" id="KW-1185">Reference proteome</keyword>
<dbReference type="RefSeq" id="WP_379873538.1">
    <property type="nucleotide sequence ID" value="NZ_JBHTBH010000014.1"/>
</dbReference>
<name>A0ABW2KLS3_9ACTN</name>
<evidence type="ECO:0000313" key="2">
    <source>
        <dbReference type="Proteomes" id="UP001596540"/>
    </source>
</evidence>
<evidence type="ECO:0000313" key="1">
    <source>
        <dbReference type="EMBL" id="MFC7330899.1"/>
    </source>
</evidence>
<dbReference type="EMBL" id="JBHTBH010000014">
    <property type="protein sequence ID" value="MFC7330899.1"/>
    <property type="molecule type" value="Genomic_DNA"/>
</dbReference>
<accession>A0ABW2KLS3</accession>
<dbReference type="SUPFAM" id="SSF52540">
    <property type="entry name" value="P-loop containing nucleoside triphosphate hydrolases"/>
    <property type="match status" value="1"/>
</dbReference>
<gene>
    <name evidence="1" type="ORF">ACFQRF_24495</name>
</gene>
<reference evidence="2" key="1">
    <citation type="journal article" date="2019" name="Int. J. Syst. Evol. Microbiol.">
        <title>The Global Catalogue of Microorganisms (GCM) 10K type strain sequencing project: providing services to taxonomists for standard genome sequencing and annotation.</title>
        <authorList>
            <consortium name="The Broad Institute Genomics Platform"/>
            <consortium name="The Broad Institute Genome Sequencing Center for Infectious Disease"/>
            <person name="Wu L."/>
            <person name="Ma J."/>
        </authorList>
    </citation>
    <scope>NUCLEOTIDE SEQUENCE [LARGE SCALE GENOMIC DNA]</scope>
    <source>
        <strain evidence="2">CGMCC 4.7382</strain>
    </source>
</reference>
<dbReference type="Proteomes" id="UP001596540">
    <property type="component" value="Unassembled WGS sequence"/>
</dbReference>
<sequence>MPAFDGGGRIVDAGDPRSLDPARITAAIERHTAAGLIVVEGVFALALEQVRVRAGWRAYVEAPADIRLARAALRKIEAGRDPRHVLRGHLERGHTAHERHVAPSRAHADIVLDGTRPVPELVERLRLLISAPPGTPASREGHAR</sequence>
<dbReference type="InterPro" id="IPR027417">
    <property type="entry name" value="P-loop_NTPase"/>
</dbReference>
<organism evidence="1 2">
    <name type="scientific">Marinactinospora rubrisoli</name>
    <dbReference type="NCBI Taxonomy" id="2715399"/>
    <lineage>
        <taxon>Bacteria</taxon>
        <taxon>Bacillati</taxon>
        <taxon>Actinomycetota</taxon>
        <taxon>Actinomycetes</taxon>
        <taxon>Streptosporangiales</taxon>
        <taxon>Nocardiopsidaceae</taxon>
        <taxon>Marinactinospora</taxon>
    </lineage>
</organism>
<dbReference type="Gene3D" id="3.40.50.300">
    <property type="entry name" value="P-loop containing nucleotide triphosphate hydrolases"/>
    <property type="match status" value="1"/>
</dbReference>
<comment type="caution">
    <text evidence="1">The sequence shown here is derived from an EMBL/GenBank/DDBJ whole genome shotgun (WGS) entry which is preliminary data.</text>
</comment>